<sequence>MSAPQPTAVAAPGERAPIARVVAIDSARWLAIVGMMSAHLLSSVAASWTGGTDAQAHAADVVIAGANGNASSLFAVLAGVSLVLATRSQLAAGSRSAALRSVLGRALVVGGVGILLAAAMPPVHVVLNYLAWAMVLAAPLLLAPSWLVAGVAGALWIGGSQAALAVREWRFGEGVYPSGDVLAGSPMAAPIDLLFTGEYPAVTWVAMLAVGILVARAVLAARSASRARILGAGMLVLGALLAVAAVLVSERTMAAFAPSWAAAEGLTDMLPWLLRFGTGTPPDASWWWQATAVPHTGTIGDVARGVGVALAVVGALVALLPPGARLPRALEPVRAAGAAPFTTYTLHVCALLIASAVWAATGGMTFVAVGTDGAAELPPWYVAGFAILGLHVAGSLLLGVLLARTGAKGPLERAASAVARSVSGRGEGGSPG</sequence>
<protein>
    <submittedName>
        <fullName evidence="3">Heparan-alpha-glucosaminide N-acetyltransferase domain-containing protein</fullName>
    </submittedName>
</protein>
<evidence type="ECO:0000256" key="1">
    <source>
        <dbReference type="SAM" id="Phobius"/>
    </source>
</evidence>
<keyword evidence="1" id="KW-0472">Membrane</keyword>
<reference evidence="4" key="1">
    <citation type="journal article" date="2019" name="Int. J. Syst. Evol. Microbiol.">
        <title>The Global Catalogue of Microorganisms (GCM) 10K type strain sequencing project: providing services to taxonomists for standard genome sequencing and annotation.</title>
        <authorList>
            <consortium name="The Broad Institute Genomics Platform"/>
            <consortium name="The Broad Institute Genome Sequencing Center for Infectious Disease"/>
            <person name="Wu L."/>
            <person name="Ma J."/>
        </authorList>
    </citation>
    <scope>NUCLEOTIDE SEQUENCE [LARGE SCALE GENOMIC DNA]</scope>
    <source>
        <strain evidence="4">JCM 16026</strain>
    </source>
</reference>
<keyword evidence="1" id="KW-0812">Transmembrane</keyword>
<feature type="domain" description="Heparan-alpha-glucosaminide N-acetyltransferase catalytic" evidence="2">
    <location>
        <begin position="20"/>
        <end position="224"/>
    </location>
</feature>
<dbReference type="Pfam" id="PF07786">
    <property type="entry name" value="HGSNAT_cat"/>
    <property type="match status" value="1"/>
</dbReference>
<feature type="transmembrane region" description="Helical" evidence="1">
    <location>
        <begin position="231"/>
        <end position="249"/>
    </location>
</feature>
<organism evidence="3 4">
    <name type="scientific">Agrococcus versicolor</name>
    <dbReference type="NCBI Taxonomy" id="501482"/>
    <lineage>
        <taxon>Bacteria</taxon>
        <taxon>Bacillati</taxon>
        <taxon>Actinomycetota</taxon>
        <taxon>Actinomycetes</taxon>
        <taxon>Micrococcales</taxon>
        <taxon>Microbacteriaceae</taxon>
        <taxon>Agrococcus</taxon>
    </lineage>
</organism>
<evidence type="ECO:0000313" key="3">
    <source>
        <dbReference type="EMBL" id="GAA2170798.1"/>
    </source>
</evidence>
<dbReference type="Proteomes" id="UP001501599">
    <property type="component" value="Unassembled WGS sequence"/>
</dbReference>
<feature type="transmembrane region" description="Helical" evidence="1">
    <location>
        <begin position="70"/>
        <end position="90"/>
    </location>
</feature>
<feature type="transmembrane region" description="Helical" evidence="1">
    <location>
        <begin position="380"/>
        <end position="403"/>
    </location>
</feature>
<feature type="transmembrane region" description="Helical" evidence="1">
    <location>
        <begin position="201"/>
        <end position="219"/>
    </location>
</feature>
<evidence type="ECO:0000313" key="4">
    <source>
        <dbReference type="Proteomes" id="UP001501599"/>
    </source>
</evidence>
<feature type="transmembrane region" description="Helical" evidence="1">
    <location>
        <begin position="29"/>
        <end position="50"/>
    </location>
</feature>
<dbReference type="InterPro" id="IPR012429">
    <property type="entry name" value="HGSNAT_cat"/>
</dbReference>
<name>A0ABP5M956_9MICO</name>
<gene>
    <name evidence="3" type="ORF">GCM10009846_02410</name>
</gene>
<proteinExistence type="predicted"/>
<comment type="caution">
    <text evidence="3">The sequence shown here is derived from an EMBL/GenBank/DDBJ whole genome shotgun (WGS) entry which is preliminary data.</text>
</comment>
<keyword evidence="4" id="KW-1185">Reference proteome</keyword>
<dbReference type="EMBL" id="BAAAQT010000001">
    <property type="protein sequence ID" value="GAA2170798.1"/>
    <property type="molecule type" value="Genomic_DNA"/>
</dbReference>
<feature type="transmembrane region" description="Helical" evidence="1">
    <location>
        <begin position="129"/>
        <end position="157"/>
    </location>
</feature>
<feature type="transmembrane region" description="Helical" evidence="1">
    <location>
        <begin position="302"/>
        <end position="320"/>
    </location>
</feature>
<accession>A0ABP5M956</accession>
<feature type="transmembrane region" description="Helical" evidence="1">
    <location>
        <begin position="341"/>
        <end position="360"/>
    </location>
</feature>
<feature type="transmembrane region" description="Helical" evidence="1">
    <location>
        <begin position="178"/>
        <end position="195"/>
    </location>
</feature>
<feature type="transmembrane region" description="Helical" evidence="1">
    <location>
        <begin position="102"/>
        <end position="123"/>
    </location>
</feature>
<dbReference type="RefSeq" id="WP_344339464.1">
    <property type="nucleotide sequence ID" value="NZ_BAAAQT010000001.1"/>
</dbReference>
<keyword evidence="1" id="KW-1133">Transmembrane helix</keyword>
<evidence type="ECO:0000259" key="2">
    <source>
        <dbReference type="Pfam" id="PF07786"/>
    </source>
</evidence>